<dbReference type="GO" id="GO:0016787">
    <property type="term" value="F:hydrolase activity"/>
    <property type="evidence" value="ECO:0007669"/>
    <property type="project" value="UniProtKB-KW"/>
</dbReference>
<feature type="chain" id="PRO_5018728532" evidence="2">
    <location>
        <begin position="22"/>
        <end position="78"/>
    </location>
</feature>
<evidence type="ECO:0000313" key="4">
    <source>
        <dbReference type="Proteomes" id="UP000286701"/>
    </source>
</evidence>
<evidence type="ECO:0000256" key="2">
    <source>
        <dbReference type="SAM" id="SignalP"/>
    </source>
</evidence>
<protein>
    <submittedName>
        <fullName evidence="3">Uncharacterized protein</fullName>
    </submittedName>
</protein>
<dbReference type="Gene3D" id="3.30.379.10">
    <property type="entry name" value="Chitobiase/beta-hexosaminidase domain 2-like"/>
    <property type="match status" value="1"/>
</dbReference>
<keyword evidence="2" id="KW-0732">Signal</keyword>
<reference evidence="3 4" key="1">
    <citation type="submission" date="2019-01" db="EMBL/GenBank/DDBJ databases">
        <title>Mucilaginibacter antarcticum sp. nov., isolated from antarctic soil.</title>
        <authorList>
            <person name="Yan Y.-Q."/>
            <person name="Du Z.-J."/>
        </authorList>
    </citation>
    <scope>NUCLEOTIDE SEQUENCE [LARGE SCALE GENOMIC DNA]</scope>
    <source>
        <strain evidence="3 4">F01003</strain>
    </source>
</reference>
<dbReference type="GO" id="GO:0005975">
    <property type="term" value="P:carbohydrate metabolic process"/>
    <property type="evidence" value="ECO:0007669"/>
    <property type="project" value="UniProtKB-ARBA"/>
</dbReference>
<dbReference type="RefSeq" id="WP_128535944.1">
    <property type="nucleotide sequence ID" value="NZ_SBIW01000012.1"/>
</dbReference>
<dbReference type="AlphaFoldDB" id="A0A3S3YQF7"/>
<sequence>MKFYRAAVLAFSFTVLGFANASAQQTDARYPIIPYPTELIPASGSFIVTPATSIVATASFKNEAGSEPKDISSEWLKN</sequence>
<organism evidence="3 4">
    <name type="scientific">Mucilaginibacter gilvus</name>
    <dbReference type="NCBI Taxonomy" id="2305909"/>
    <lineage>
        <taxon>Bacteria</taxon>
        <taxon>Pseudomonadati</taxon>
        <taxon>Bacteroidota</taxon>
        <taxon>Sphingobacteriia</taxon>
        <taxon>Sphingobacteriales</taxon>
        <taxon>Sphingobacteriaceae</taxon>
        <taxon>Mucilaginibacter</taxon>
    </lineage>
</organism>
<dbReference type="InterPro" id="IPR029018">
    <property type="entry name" value="Hex-like_dom2"/>
</dbReference>
<keyword evidence="1" id="KW-0378">Hydrolase</keyword>
<proteinExistence type="predicted"/>
<name>A0A3S3YQF7_9SPHI</name>
<comment type="caution">
    <text evidence="3">The sequence shown here is derived from an EMBL/GenBank/DDBJ whole genome shotgun (WGS) entry which is preliminary data.</text>
</comment>
<keyword evidence="4" id="KW-1185">Reference proteome</keyword>
<evidence type="ECO:0000256" key="1">
    <source>
        <dbReference type="ARBA" id="ARBA00022801"/>
    </source>
</evidence>
<feature type="signal peptide" evidence="2">
    <location>
        <begin position="1"/>
        <end position="21"/>
    </location>
</feature>
<dbReference type="EMBL" id="SBIW01000012">
    <property type="protein sequence ID" value="RWY48050.1"/>
    <property type="molecule type" value="Genomic_DNA"/>
</dbReference>
<accession>A0A3S3YQF7</accession>
<dbReference type="Proteomes" id="UP000286701">
    <property type="component" value="Unassembled WGS sequence"/>
</dbReference>
<evidence type="ECO:0000313" key="3">
    <source>
        <dbReference type="EMBL" id="RWY48050.1"/>
    </source>
</evidence>
<gene>
    <name evidence="3" type="ORF">EPL05_20935</name>
</gene>